<dbReference type="PROSITE" id="PS51257">
    <property type="entry name" value="PROKAR_LIPOPROTEIN"/>
    <property type="match status" value="1"/>
</dbReference>
<protein>
    <submittedName>
        <fullName evidence="1">Uncharacterized protein</fullName>
    </submittedName>
</protein>
<reference evidence="2" key="1">
    <citation type="submission" date="2017-04" db="EMBL/GenBank/DDBJ databases">
        <title>Function of individual gut microbiota members based on whole genome sequencing of pure cultures obtained from chicken caecum.</title>
        <authorList>
            <person name="Medvecky M."/>
            <person name="Cejkova D."/>
            <person name="Polansky O."/>
            <person name="Karasova D."/>
            <person name="Kubasova T."/>
            <person name="Cizek A."/>
            <person name="Rychlik I."/>
        </authorList>
    </citation>
    <scope>NUCLEOTIDE SEQUENCE [LARGE SCALE GENOMIC DNA]</scope>
    <source>
        <strain evidence="2">An109</strain>
    </source>
</reference>
<name>A0A1Y4V7H4_9BACE</name>
<dbReference type="AlphaFoldDB" id="A0A1Y4V7H4"/>
<proteinExistence type="predicted"/>
<gene>
    <name evidence="1" type="ORF">B5E52_15970</name>
</gene>
<evidence type="ECO:0000313" key="2">
    <source>
        <dbReference type="Proteomes" id="UP000196036"/>
    </source>
</evidence>
<dbReference type="Proteomes" id="UP000196036">
    <property type="component" value="Unassembled WGS sequence"/>
</dbReference>
<comment type="caution">
    <text evidence="1">The sequence shown here is derived from an EMBL/GenBank/DDBJ whole genome shotgun (WGS) entry which is preliminary data.</text>
</comment>
<dbReference type="RefSeq" id="WP_008020420.1">
    <property type="nucleotide sequence ID" value="NZ_JABFIB010000025.1"/>
</dbReference>
<dbReference type="EMBL" id="NFLW01000033">
    <property type="protein sequence ID" value="OUQ65094.1"/>
    <property type="molecule type" value="Genomic_DNA"/>
</dbReference>
<sequence length="293" mass="31860">MKTINYILVTAIVLSFSSCMQQPKEKEITETTSQQAYEYMTTARLTVSESKRLIAKGISANKEVKDRLENGIVIITLGTTNTYLAEELAGLSTPRGSFVTGRIFPSSKEDFAKGMKRLSEIVLMKGKPVDISYADALSRMNAKDIVFKGANMVNYAKRQAAVCVGAPDGGTVAKLRKYTDRGKGRWIVPVGLEKETTQDLFEMQKLTNGDTPRGKGTVRLNVTQGNIYTEIEALKEFADVDVHVTAKGGVDGAEGGVSLLICGTKTEVEKAEDIVRQLQGEPAFVESTSGSKK</sequence>
<accession>A0A1Y4V7H4</accession>
<organism evidence="1 2">
    <name type="scientific">Bacteroides xylanisolvens</name>
    <dbReference type="NCBI Taxonomy" id="371601"/>
    <lineage>
        <taxon>Bacteria</taxon>
        <taxon>Pseudomonadati</taxon>
        <taxon>Bacteroidota</taxon>
        <taxon>Bacteroidia</taxon>
        <taxon>Bacteroidales</taxon>
        <taxon>Bacteroidaceae</taxon>
        <taxon>Bacteroides</taxon>
    </lineage>
</organism>
<evidence type="ECO:0000313" key="1">
    <source>
        <dbReference type="EMBL" id="OUQ65094.1"/>
    </source>
</evidence>